<accession>A0A059FJD6</accession>
<comment type="caution">
    <text evidence="1">The sequence shown here is derived from an EMBL/GenBank/DDBJ whole genome shotgun (WGS) entry which is preliminary data.</text>
</comment>
<dbReference type="RefSeq" id="WP_035617494.1">
    <property type="nucleotide sequence ID" value="NZ_ARYK01000006.1"/>
</dbReference>
<dbReference type="AlphaFoldDB" id="A0A059FJD6"/>
<evidence type="ECO:0000313" key="2">
    <source>
        <dbReference type="Proteomes" id="UP000025171"/>
    </source>
</evidence>
<name>A0A059FJD6_9PROT</name>
<dbReference type="Proteomes" id="UP000025171">
    <property type="component" value="Unassembled WGS sequence"/>
</dbReference>
<sequence length="94" mass="8814">MEQYLPLILSAVGGTVLGPIISKLTGGSGTGGIVGGIIGGLGAHFGLDAAGVQVLGDAAAGATSPMNIINSLLEGGVGGGVLGVVAGMLMKNKG</sequence>
<dbReference type="EMBL" id="ARYK01000006">
    <property type="protein sequence ID" value="KCZ90754.1"/>
    <property type="molecule type" value="Genomic_DNA"/>
</dbReference>
<organism evidence="1 2">
    <name type="scientific">Hyphomonas johnsonii MHS-2</name>
    <dbReference type="NCBI Taxonomy" id="1280950"/>
    <lineage>
        <taxon>Bacteria</taxon>
        <taxon>Pseudomonadati</taxon>
        <taxon>Pseudomonadota</taxon>
        <taxon>Alphaproteobacteria</taxon>
        <taxon>Hyphomonadales</taxon>
        <taxon>Hyphomonadaceae</taxon>
        <taxon>Hyphomonas</taxon>
    </lineage>
</organism>
<gene>
    <name evidence="1" type="ORF">HJO_12921</name>
</gene>
<evidence type="ECO:0000313" key="1">
    <source>
        <dbReference type="EMBL" id="KCZ90754.1"/>
    </source>
</evidence>
<reference evidence="1 2" key="1">
    <citation type="journal article" date="2014" name="Antonie Van Leeuwenhoek">
        <title>Hyphomonas beringensis sp. nov. and Hyphomonas chukchiensis sp. nov., isolated from surface seawater of the Bering Sea and Chukchi Sea.</title>
        <authorList>
            <person name="Li C."/>
            <person name="Lai Q."/>
            <person name="Li G."/>
            <person name="Dong C."/>
            <person name="Wang J."/>
            <person name="Liao Y."/>
            <person name="Shao Z."/>
        </authorList>
    </citation>
    <scope>NUCLEOTIDE SEQUENCE [LARGE SCALE GENOMIC DNA]</scope>
    <source>
        <strain evidence="1 2">MHS-2</strain>
    </source>
</reference>
<protein>
    <submittedName>
        <fullName evidence="1">Uncharacterized protein</fullName>
    </submittedName>
</protein>
<keyword evidence="2" id="KW-1185">Reference proteome</keyword>
<dbReference type="STRING" id="1280950.HJO_12921"/>
<proteinExistence type="predicted"/>
<dbReference type="eggNOG" id="ENOG503194Q">
    <property type="taxonomic scope" value="Bacteria"/>
</dbReference>
<dbReference type="PATRIC" id="fig|1280950.3.peg.2588"/>